<feature type="chain" id="PRO_5012258965" description="Mucin TcMUCII" evidence="2">
    <location>
        <begin position="23"/>
        <end position="369"/>
    </location>
</feature>
<dbReference type="VEuPathDB" id="TriTrypDB:TM35_000811080"/>
<dbReference type="RefSeq" id="XP_028877325.1">
    <property type="nucleotide sequence ID" value="XM_029031386.1"/>
</dbReference>
<feature type="compositionally biased region" description="Low complexity" evidence="1">
    <location>
        <begin position="280"/>
        <end position="333"/>
    </location>
</feature>
<dbReference type="EMBL" id="NBCO01000081">
    <property type="protein sequence ID" value="ORC82958.1"/>
    <property type="molecule type" value="Genomic_DNA"/>
</dbReference>
<keyword evidence="4" id="KW-1185">Reference proteome</keyword>
<keyword evidence="2" id="KW-0732">Signal</keyword>
<evidence type="ECO:0000313" key="3">
    <source>
        <dbReference type="EMBL" id="ORC82958.1"/>
    </source>
</evidence>
<evidence type="ECO:0000256" key="2">
    <source>
        <dbReference type="SAM" id="SignalP"/>
    </source>
</evidence>
<gene>
    <name evidence="3" type="ORF">TM35_000811080</name>
</gene>
<feature type="compositionally biased region" description="Basic and acidic residues" evidence="1">
    <location>
        <begin position="177"/>
        <end position="193"/>
    </location>
</feature>
<feature type="compositionally biased region" description="Basic and acidic residues" evidence="1">
    <location>
        <begin position="113"/>
        <end position="125"/>
    </location>
</feature>
<accession>A0A1X0NGE5</accession>
<sequence length="369" mass="38159">MMLRYSIYILTLLLSVTSLCVGAEEAKGAGDVPDTESDAKLILTDQEEMIQPLPPGEHGLSGLAGKEGPPGTPCTAGSPSGPPCRPGSGSSSGHPSPILEAKSPTFIHSSQQAEKEGGEDGRIHEPAAVAEDGDVSGQRTLQQAGQKGNTQQQQIQPPPASLPTAANGARSGSDLNQNREKAQNQDQTSHGDESGSALAKNVQTLVQGGNVNENSQKNPEEQHTTHSSGRPNGISETSQSFSPHLQESSSAGTHENQQELNVNTDSSKGENTTNQGDTDSQSASTSTEPPATSSPQDAEETTTSTTANADNDTTPSEGSPTTTTTTTLPPELTNNKKGDADSSSSSISSSVWVRVPLLIVVTLSCILVC</sequence>
<feature type="compositionally biased region" description="Polar residues" evidence="1">
    <location>
        <begin position="225"/>
        <end position="279"/>
    </location>
</feature>
<protein>
    <recommendedName>
        <fullName evidence="5">Mucin TcMUCII</fullName>
    </recommendedName>
</protein>
<proteinExistence type="predicted"/>
<reference evidence="3 4" key="1">
    <citation type="submission" date="2017-03" db="EMBL/GenBank/DDBJ databases">
        <title>An alternative strategy for trypanosome survival in the mammalian bloodstream revealed through genome and transcriptome analysis of the ubiquitous bovine parasite Trypanosoma (Megatrypanum) theileri.</title>
        <authorList>
            <person name="Kelly S."/>
            <person name="Ivens A."/>
            <person name="Mott A."/>
            <person name="O'Neill E."/>
            <person name="Emms D."/>
            <person name="Macleod O."/>
            <person name="Voorheis P."/>
            <person name="Matthews J."/>
            <person name="Matthews K."/>
            <person name="Carrington M."/>
        </authorList>
    </citation>
    <scope>NUCLEOTIDE SEQUENCE [LARGE SCALE GENOMIC DNA]</scope>
    <source>
        <strain evidence="3">Edinburgh</strain>
    </source>
</reference>
<feature type="region of interest" description="Disordered" evidence="1">
    <location>
        <begin position="49"/>
        <end position="349"/>
    </location>
</feature>
<feature type="compositionally biased region" description="Low complexity" evidence="1">
    <location>
        <begin position="142"/>
        <end position="155"/>
    </location>
</feature>
<organism evidence="3 4">
    <name type="scientific">Trypanosoma theileri</name>
    <dbReference type="NCBI Taxonomy" id="67003"/>
    <lineage>
        <taxon>Eukaryota</taxon>
        <taxon>Discoba</taxon>
        <taxon>Euglenozoa</taxon>
        <taxon>Kinetoplastea</taxon>
        <taxon>Metakinetoplastina</taxon>
        <taxon>Trypanosomatida</taxon>
        <taxon>Trypanosomatidae</taxon>
        <taxon>Trypanosoma</taxon>
    </lineage>
</organism>
<dbReference type="Proteomes" id="UP000192257">
    <property type="component" value="Unassembled WGS sequence"/>
</dbReference>
<comment type="caution">
    <text evidence="3">The sequence shown here is derived from an EMBL/GenBank/DDBJ whole genome shotgun (WGS) entry which is preliminary data.</text>
</comment>
<dbReference type="AlphaFoldDB" id="A0A1X0NGE5"/>
<name>A0A1X0NGE5_9TRYP</name>
<evidence type="ECO:0000256" key="1">
    <source>
        <dbReference type="SAM" id="MobiDB-lite"/>
    </source>
</evidence>
<feature type="signal peptide" evidence="2">
    <location>
        <begin position="1"/>
        <end position="22"/>
    </location>
</feature>
<feature type="compositionally biased region" description="Low complexity" evidence="1">
    <location>
        <begin position="86"/>
        <end position="97"/>
    </location>
</feature>
<evidence type="ECO:0008006" key="5">
    <source>
        <dbReference type="Google" id="ProtNLM"/>
    </source>
</evidence>
<feature type="compositionally biased region" description="Polar residues" evidence="1">
    <location>
        <begin position="201"/>
        <end position="217"/>
    </location>
</feature>
<dbReference type="GeneID" id="39991166"/>
<evidence type="ECO:0000313" key="4">
    <source>
        <dbReference type="Proteomes" id="UP000192257"/>
    </source>
</evidence>